<dbReference type="Gramene" id="OIT06773">
    <property type="protein sequence ID" value="OIT06773"/>
    <property type="gene ID" value="A4A49_37095"/>
</dbReference>
<proteinExistence type="predicted"/>
<organism evidence="2 3">
    <name type="scientific">Nicotiana attenuata</name>
    <name type="common">Coyote tobacco</name>
    <dbReference type="NCBI Taxonomy" id="49451"/>
    <lineage>
        <taxon>Eukaryota</taxon>
        <taxon>Viridiplantae</taxon>
        <taxon>Streptophyta</taxon>
        <taxon>Embryophyta</taxon>
        <taxon>Tracheophyta</taxon>
        <taxon>Spermatophyta</taxon>
        <taxon>Magnoliopsida</taxon>
        <taxon>eudicotyledons</taxon>
        <taxon>Gunneridae</taxon>
        <taxon>Pentapetalae</taxon>
        <taxon>asterids</taxon>
        <taxon>lamiids</taxon>
        <taxon>Solanales</taxon>
        <taxon>Solanaceae</taxon>
        <taxon>Nicotianoideae</taxon>
        <taxon>Nicotianeae</taxon>
        <taxon>Nicotiana</taxon>
    </lineage>
</organism>
<keyword evidence="3" id="KW-1185">Reference proteome</keyword>
<evidence type="ECO:0000256" key="1">
    <source>
        <dbReference type="SAM" id="MobiDB-lite"/>
    </source>
</evidence>
<evidence type="ECO:0000313" key="3">
    <source>
        <dbReference type="Proteomes" id="UP000187609"/>
    </source>
</evidence>
<feature type="compositionally biased region" description="Polar residues" evidence="1">
    <location>
        <begin position="153"/>
        <end position="177"/>
    </location>
</feature>
<feature type="region of interest" description="Disordered" evidence="1">
    <location>
        <begin position="59"/>
        <end position="87"/>
    </location>
</feature>
<feature type="compositionally biased region" description="Polar residues" evidence="1">
    <location>
        <begin position="318"/>
        <end position="327"/>
    </location>
</feature>
<name>A0A1J6INM2_NICAT</name>
<evidence type="ECO:0000313" key="2">
    <source>
        <dbReference type="EMBL" id="OIT06773.1"/>
    </source>
</evidence>
<dbReference type="EMBL" id="MJEQ01037184">
    <property type="protein sequence ID" value="OIT06773.1"/>
    <property type="molecule type" value="Genomic_DNA"/>
</dbReference>
<feature type="non-terminal residue" evidence="2">
    <location>
        <position position="1"/>
    </location>
</feature>
<feature type="region of interest" description="Disordered" evidence="1">
    <location>
        <begin position="266"/>
        <end position="336"/>
    </location>
</feature>
<feature type="region of interest" description="Disordered" evidence="1">
    <location>
        <begin position="153"/>
        <end position="179"/>
    </location>
</feature>
<protein>
    <submittedName>
        <fullName evidence="2">Uncharacterized protein</fullName>
    </submittedName>
</protein>
<dbReference type="AlphaFoldDB" id="A0A1J6INM2"/>
<comment type="caution">
    <text evidence="2">The sequence shown here is derived from an EMBL/GenBank/DDBJ whole genome shotgun (WGS) entry which is preliminary data.</text>
</comment>
<sequence length="336" mass="36810">AHFCPNFRGICMNGGTLDDGGNPLGGYDQAVEYEGILEYYLQCKHQENSIHDCVYNEKNTGKRKEKTQEPAKDHEGHNQNQKAKPLAKNNIGEEGVAIVGTNDAIIIPDSTSASTNVINNATIKVSNTTKANDNFVSPKDDTATSRDAQMNVSNTPIVNSGKNTTNGGRPSSASPDISTKDITKHDKVNMMEGQLAVTNAMEKELMLSSPSELQVIERIQLEQEEPRFEEVLPGRGICRRIIPGEKMKGGTITINLGNAFESLAASREDVDDPGDSSLNNEEEAYTYQEDNQKDKDEQSGYTKSDDETARRSIFDLSPYQNTSNNMSMAGILSHRG</sequence>
<accession>A0A1J6INM2</accession>
<feature type="compositionally biased region" description="Basic and acidic residues" evidence="1">
    <location>
        <begin position="59"/>
        <end position="77"/>
    </location>
</feature>
<feature type="compositionally biased region" description="Acidic residues" evidence="1">
    <location>
        <begin position="269"/>
        <end position="284"/>
    </location>
</feature>
<gene>
    <name evidence="2" type="ORF">A4A49_37095</name>
</gene>
<reference evidence="2" key="1">
    <citation type="submission" date="2016-11" db="EMBL/GenBank/DDBJ databases">
        <title>The genome of Nicotiana attenuata.</title>
        <authorList>
            <person name="Xu S."/>
            <person name="Brockmoeller T."/>
            <person name="Gaquerel E."/>
            <person name="Navarro A."/>
            <person name="Kuhl H."/>
            <person name="Gase K."/>
            <person name="Ling Z."/>
            <person name="Zhou W."/>
            <person name="Kreitzer C."/>
            <person name="Stanke M."/>
            <person name="Tang H."/>
            <person name="Lyons E."/>
            <person name="Pandey P."/>
            <person name="Pandey S.P."/>
            <person name="Timmermann B."/>
            <person name="Baldwin I.T."/>
        </authorList>
    </citation>
    <scope>NUCLEOTIDE SEQUENCE [LARGE SCALE GENOMIC DNA]</scope>
    <source>
        <strain evidence="2">UT</strain>
    </source>
</reference>
<dbReference type="Proteomes" id="UP000187609">
    <property type="component" value="Unassembled WGS sequence"/>
</dbReference>
<feature type="compositionally biased region" description="Basic and acidic residues" evidence="1">
    <location>
        <begin position="290"/>
        <end position="313"/>
    </location>
</feature>